<dbReference type="RefSeq" id="WP_264400143.1">
    <property type="nucleotide sequence ID" value="NZ_CP097355.1"/>
</dbReference>
<name>A0AA46UKT1_VIBPH</name>
<sequence length="572" mass="63022">MFFNNLFSGCLFVAVLIFSSASRAETTPAEMCGKLAGITVYWDKALSVYDASNPKTYTEFGGNIKCEIKPKGMMTMLNKYTIKSDWVATGNVWYRKRLFFYTTVTNSAGSTKKTYGDNEKELCSRLASESINNNYYASSDVYKLVYVRGDKSYNQLRTYNGHDHKVQSVSSADYFAEENKLKCSFEYIGVGSRNEDQISIKKISMFNVFEVFDDTEFEPCPAGTVRNGVECVLPEREEKAECQKGIVEELKGTTITLENLDLSGCHFELVSREYMSVEMPSQCLNAKYISSGLEARASDYSPLKSDSEGCDFTPPECGENHVYSYDTGLCYNAAGEYQTFDPEVEEPPVDVAGEGEVVDEMPVRDEEAGSGTQLEEGQEVVCTDGVLTGEVICSIHDADGSYVKPAPLDKYPEGTPISDDLCLNGYTGFTCSHNPSSGGTIPSQGDSIASVNNKLDALLGSSGRIEIDYDSVGEYGEGDGEGDGDGEGEGEGGYSFEDEIEKNKGELSEIGTCPEPTVIVFFEGVVFFDNNLEKEFLFEYTIICDFGNTYKDIYITIFVLMLGVGFIRRLGN</sequence>
<proteinExistence type="predicted"/>
<reference evidence="3" key="1">
    <citation type="submission" date="2022-05" db="EMBL/GenBank/DDBJ databases">
        <title>Megaplasmid of Vibrio parahaemolyticus.</title>
        <authorList>
            <person name="Strauch E."/>
            <person name="Borowiak M."/>
        </authorList>
    </citation>
    <scope>NUCLEOTIDE SEQUENCE</scope>
    <source>
        <strain evidence="3">16-VB00198</strain>
    </source>
</reference>
<evidence type="ECO:0000313" key="4">
    <source>
        <dbReference type="Proteomes" id="UP001163036"/>
    </source>
</evidence>
<organism evidence="3 4">
    <name type="scientific">Vibrio parahaemolyticus</name>
    <dbReference type="NCBI Taxonomy" id="670"/>
    <lineage>
        <taxon>Bacteria</taxon>
        <taxon>Pseudomonadati</taxon>
        <taxon>Pseudomonadota</taxon>
        <taxon>Gammaproteobacteria</taxon>
        <taxon>Vibrionales</taxon>
        <taxon>Vibrionaceae</taxon>
        <taxon>Vibrio</taxon>
    </lineage>
</organism>
<dbReference type="AlphaFoldDB" id="A0AA46UKT1"/>
<feature type="region of interest" description="Disordered" evidence="1">
    <location>
        <begin position="472"/>
        <end position="496"/>
    </location>
</feature>
<dbReference type="Proteomes" id="UP001163036">
    <property type="component" value="Chromosome 1"/>
</dbReference>
<feature type="signal peptide" evidence="2">
    <location>
        <begin position="1"/>
        <end position="24"/>
    </location>
</feature>
<evidence type="ECO:0000256" key="1">
    <source>
        <dbReference type="SAM" id="MobiDB-lite"/>
    </source>
</evidence>
<keyword evidence="2" id="KW-0732">Signal</keyword>
<dbReference type="EMBL" id="CP097355">
    <property type="protein sequence ID" value="UYV26836.1"/>
    <property type="molecule type" value="Genomic_DNA"/>
</dbReference>
<accession>A0AA46UKT1</accession>
<gene>
    <name evidence="3" type="ORF">M5598_02225</name>
</gene>
<evidence type="ECO:0000313" key="3">
    <source>
        <dbReference type="EMBL" id="UYV26836.1"/>
    </source>
</evidence>
<evidence type="ECO:0000256" key="2">
    <source>
        <dbReference type="SAM" id="SignalP"/>
    </source>
</evidence>
<feature type="chain" id="PRO_5041412781" evidence="2">
    <location>
        <begin position="25"/>
        <end position="572"/>
    </location>
</feature>
<protein>
    <submittedName>
        <fullName evidence="3">Uncharacterized protein</fullName>
    </submittedName>
</protein>